<dbReference type="EMBL" id="JAPQES010000002">
    <property type="protein sequence ID" value="MCY6370411.1"/>
    <property type="molecule type" value="Genomic_DNA"/>
</dbReference>
<dbReference type="Proteomes" id="UP001079657">
    <property type="component" value="Unassembled WGS sequence"/>
</dbReference>
<reference evidence="2" key="1">
    <citation type="submission" date="2022-12" db="EMBL/GenBank/DDBJ databases">
        <authorList>
            <person name="Wang J."/>
        </authorList>
    </citation>
    <scope>NUCLEOTIDE SEQUENCE</scope>
    <source>
        <strain evidence="2">HY-42-06</strain>
    </source>
</reference>
<dbReference type="Pfam" id="PF13302">
    <property type="entry name" value="Acetyltransf_3"/>
    <property type="match status" value="1"/>
</dbReference>
<protein>
    <submittedName>
        <fullName evidence="2">GNAT family N-acetyltransferase</fullName>
    </submittedName>
</protein>
<keyword evidence="3" id="KW-1185">Reference proteome</keyword>
<gene>
    <name evidence="2" type="ORF">OXH55_07160</name>
</gene>
<comment type="caution">
    <text evidence="2">The sequence shown here is derived from an EMBL/GenBank/DDBJ whole genome shotgun (WGS) entry which is preliminary data.</text>
</comment>
<dbReference type="Gene3D" id="3.40.630.30">
    <property type="match status" value="1"/>
</dbReference>
<dbReference type="InterPro" id="IPR016181">
    <property type="entry name" value="Acyl_CoA_acyltransferase"/>
</dbReference>
<accession>A0ABT4CQP6</accession>
<dbReference type="PANTHER" id="PTHR43415:SF3">
    <property type="entry name" value="GNAT-FAMILY ACETYLTRANSFERASE"/>
    <property type="match status" value="1"/>
</dbReference>
<evidence type="ECO:0000313" key="3">
    <source>
        <dbReference type="Proteomes" id="UP001079657"/>
    </source>
</evidence>
<evidence type="ECO:0000313" key="2">
    <source>
        <dbReference type="EMBL" id="MCY6370411.1"/>
    </source>
</evidence>
<dbReference type="PANTHER" id="PTHR43415">
    <property type="entry name" value="SPERMIDINE N(1)-ACETYLTRANSFERASE"/>
    <property type="match status" value="1"/>
</dbReference>
<organism evidence="2 3">
    <name type="scientific">Clostridium ganghwense</name>
    <dbReference type="NCBI Taxonomy" id="312089"/>
    <lineage>
        <taxon>Bacteria</taxon>
        <taxon>Bacillati</taxon>
        <taxon>Bacillota</taxon>
        <taxon>Clostridia</taxon>
        <taxon>Eubacteriales</taxon>
        <taxon>Clostridiaceae</taxon>
        <taxon>Clostridium</taxon>
    </lineage>
</organism>
<sequence length="150" mass="17974">MSIYLKKVCEEDCQLLFHWANDEQVRKNSFNNKEISYEEHIKWFNKKLKSTTCYMFILYDEKIPVGQVRIDIEDTTAIIGYSISSDFRGKGYASKMLEMLETEVKKNLLYIKKLIANVKFDNIFSRKIFKKLRYTEILKGDYIEYYKEIA</sequence>
<dbReference type="SUPFAM" id="SSF55729">
    <property type="entry name" value="Acyl-CoA N-acyltransferases (Nat)"/>
    <property type="match status" value="1"/>
</dbReference>
<dbReference type="PROSITE" id="PS51186">
    <property type="entry name" value="GNAT"/>
    <property type="match status" value="1"/>
</dbReference>
<evidence type="ECO:0000259" key="1">
    <source>
        <dbReference type="PROSITE" id="PS51186"/>
    </source>
</evidence>
<feature type="domain" description="N-acetyltransferase" evidence="1">
    <location>
        <begin position="3"/>
        <end position="150"/>
    </location>
</feature>
<dbReference type="RefSeq" id="WP_268049153.1">
    <property type="nucleotide sequence ID" value="NZ_JAPQES010000002.1"/>
</dbReference>
<dbReference type="InterPro" id="IPR000182">
    <property type="entry name" value="GNAT_dom"/>
</dbReference>
<name>A0ABT4CQP6_9CLOT</name>
<dbReference type="CDD" id="cd04301">
    <property type="entry name" value="NAT_SF"/>
    <property type="match status" value="1"/>
</dbReference>
<proteinExistence type="predicted"/>